<evidence type="ECO:0000313" key="1">
    <source>
        <dbReference type="EMBL" id="CAB4025466.1"/>
    </source>
</evidence>
<feature type="non-terminal residue" evidence="1">
    <location>
        <position position="1"/>
    </location>
</feature>
<proteinExistence type="predicted"/>
<reference evidence="1" key="1">
    <citation type="submission" date="2020-04" db="EMBL/GenBank/DDBJ databases">
        <authorList>
            <person name="Alioto T."/>
            <person name="Alioto T."/>
            <person name="Gomez Garrido J."/>
        </authorList>
    </citation>
    <scope>NUCLEOTIDE SEQUENCE</scope>
    <source>
        <strain evidence="1">A484AB</strain>
    </source>
</reference>
<dbReference type="Proteomes" id="UP001152795">
    <property type="component" value="Unassembled WGS sequence"/>
</dbReference>
<comment type="caution">
    <text evidence="1">The sequence shown here is derived from an EMBL/GenBank/DDBJ whole genome shotgun (WGS) entry which is preliminary data.</text>
</comment>
<dbReference type="EMBL" id="CACRXK020013619">
    <property type="protein sequence ID" value="CAB4025466.1"/>
    <property type="molecule type" value="Genomic_DNA"/>
</dbReference>
<gene>
    <name evidence="1" type="ORF">PACLA_8A036966</name>
</gene>
<dbReference type="Pfam" id="PF02101">
    <property type="entry name" value="Ocular_alb"/>
    <property type="match status" value="1"/>
</dbReference>
<sequence>ALFGFLASVIWTFSFALDMCFQMYQIDCPMVVYHILSWCIPLDFVAVVQVVNFVIWPDVCEGFHGSQSRLIISYLPVMIVMFVNPILFLVTYRKVKQLLRSSGSFTVEDRQALNVCKWKFFWIMAAFTIWYMTMHILENNHNAEELVKYNFIV</sequence>
<keyword evidence="1" id="KW-0675">Receptor</keyword>
<dbReference type="GO" id="GO:0035240">
    <property type="term" value="F:dopamine binding"/>
    <property type="evidence" value="ECO:0007669"/>
    <property type="project" value="InterPro"/>
</dbReference>
<keyword evidence="2" id="KW-1185">Reference proteome</keyword>
<dbReference type="AlphaFoldDB" id="A0A7D9L499"/>
<dbReference type="GO" id="GO:0072544">
    <property type="term" value="F:L-DOPA binding"/>
    <property type="evidence" value="ECO:0007669"/>
    <property type="project" value="InterPro"/>
</dbReference>
<protein>
    <submittedName>
        <fullName evidence="1">G- coupled receptor 143-like</fullName>
    </submittedName>
</protein>
<dbReference type="PANTHER" id="PTHR15177:SF2">
    <property type="entry name" value="G-PROTEIN COUPLED RECEPTOR 143"/>
    <property type="match status" value="1"/>
</dbReference>
<dbReference type="GO" id="GO:0016020">
    <property type="term" value="C:membrane"/>
    <property type="evidence" value="ECO:0007669"/>
    <property type="project" value="InterPro"/>
</dbReference>
<dbReference type="PANTHER" id="PTHR15177">
    <property type="entry name" value="G-PROTEIN COUPLED RECEPTOR 143"/>
    <property type="match status" value="1"/>
</dbReference>
<dbReference type="GO" id="GO:0004930">
    <property type="term" value="F:G protein-coupled receptor activity"/>
    <property type="evidence" value="ECO:0007669"/>
    <property type="project" value="InterPro"/>
</dbReference>
<accession>A0A7D9L499</accession>
<name>A0A7D9L499_PARCT</name>
<evidence type="ECO:0000313" key="2">
    <source>
        <dbReference type="Proteomes" id="UP001152795"/>
    </source>
</evidence>
<dbReference type="OrthoDB" id="10070607at2759"/>
<dbReference type="GO" id="GO:0072545">
    <property type="term" value="F:L-tyrosine binding"/>
    <property type="evidence" value="ECO:0007669"/>
    <property type="project" value="InterPro"/>
</dbReference>
<dbReference type="InterPro" id="IPR001414">
    <property type="entry name" value="GPR143"/>
</dbReference>
<dbReference type="Gene3D" id="1.20.1070.10">
    <property type="entry name" value="Rhodopsin 7-helix transmembrane proteins"/>
    <property type="match status" value="1"/>
</dbReference>
<organism evidence="1 2">
    <name type="scientific">Paramuricea clavata</name>
    <name type="common">Red gorgonian</name>
    <name type="synonym">Violescent sea-whip</name>
    <dbReference type="NCBI Taxonomy" id="317549"/>
    <lineage>
        <taxon>Eukaryota</taxon>
        <taxon>Metazoa</taxon>
        <taxon>Cnidaria</taxon>
        <taxon>Anthozoa</taxon>
        <taxon>Octocorallia</taxon>
        <taxon>Malacalcyonacea</taxon>
        <taxon>Plexauridae</taxon>
        <taxon>Paramuricea</taxon>
    </lineage>
</organism>